<sequence>MFRAAFVPAAAVAVLIVGAPSAAAVPVYQTATSLAISGTVGVGCTVTLTATVTSTPPPIDAGQVRFYLDDSVDLGQPTLKSGKASVTWTPIAAQAGSHELVAFYTGFNNNDQEAWTSSGARVVVNVANAINLGSACVPF</sequence>
<dbReference type="Gene3D" id="2.60.40.10">
    <property type="entry name" value="Immunoglobulins"/>
    <property type="match status" value="1"/>
</dbReference>
<proteinExistence type="predicted"/>
<organism evidence="3 4">
    <name type="scientific">Antrihabitans stalactiti</name>
    <dbReference type="NCBI Taxonomy" id="2584121"/>
    <lineage>
        <taxon>Bacteria</taxon>
        <taxon>Bacillati</taxon>
        <taxon>Actinomycetota</taxon>
        <taxon>Actinomycetes</taxon>
        <taxon>Mycobacteriales</taxon>
        <taxon>Nocardiaceae</taxon>
        <taxon>Antrihabitans</taxon>
    </lineage>
</organism>
<dbReference type="AlphaFoldDB" id="A0A848KIQ4"/>
<gene>
    <name evidence="3" type="ORF">FGL95_12050</name>
</gene>
<protein>
    <submittedName>
        <fullName evidence="3">Ig-like domain repeat protein</fullName>
    </submittedName>
</protein>
<evidence type="ECO:0000313" key="3">
    <source>
        <dbReference type="EMBL" id="NMN95767.1"/>
    </source>
</evidence>
<evidence type="ECO:0000313" key="4">
    <source>
        <dbReference type="Proteomes" id="UP000535543"/>
    </source>
</evidence>
<dbReference type="RefSeq" id="WP_169586929.1">
    <property type="nucleotide sequence ID" value="NZ_VCQU01000003.1"/>
</dbReference>
<accession>A0A848KIQ4</accession>
<dbReference type="InterPro" id="IPR013783">
    <property type="entry name" value="Ig-like_fold"/>
</dbReference>
<dbReference type="GO" id="GO:0005975">
    <property type="term" value="P:carbohydrate metabolic process"/>
    <property type="evidence" value="ECO:0007669"/>
    <property type="project" value="UniProtKB-ARBA"/>
</dbReference>
<evidence type="ECO:0000256" key="1">
    <source>
        <dbReference type="SAM" id="SignalP"/>
    </source>
</evidence>
<dbReference type="Pfam" id="PF16640">
    <property type="entry name" value="Big_3_5"/>
    <property type="match status" value="1"/>
</dbReference>
<evidence type="ECO:0000259" key="2">
    <source>
        <dbReference type="Pfam" id="PF16640"/>
    </source>
</evidence>
<name>A0A848KIQ4_9NOCA</name>
<dbReference type="EMBL" id="VCQU01000003">
    <property type="protein sequence ID" value="NMN95767.1"/>
    <property type="molecule type" value="Genomic_DNA"/>
</dbReference>
<keyword evidence="4" id="KW-1185">Reference proteome</keyword>
<comment type="caution">
    <text evidence="3">The sequence shown here is derived from an EMBL/GenBank/DDBJ whole genome shotgun (WGS) entry which is preliminary data.</text>
</comment>
<feature type="domain" description="Bacterial Ig-like" evidence="2">
    <location>
        <begin position="37"/>
        <end position="124"/>
    </location>
</feature>
<feature type="chain" id="PRO_5038844226" evidence="1">
    <location>
        <begin position="25"/>
        <end position="139"/>
    </location>
</feature>
<reference evidence="3 4" key="2">
    <citation type="submission" date="2020-06" db="EMBL/GenBank/DDBJ databases">
        <title>Antribacter stalactiti gen. nov., sp. nov., a new member of the family Nacardiaceae isolated from a cave.</title>
        <authorList>
            <person name="Kim I.S."/>
        </authorList>
    </citation>
    <scope>NUCLEOTIDE SEQUENCE [LARGE SCALE GENOMIC DNA]</scope>
    <source>
        <strain evidence="3 4">YC2-7</strain>
    </source>
</reference>
<feature type="signal peptide" evidence="1">
    <location>
        <begin position="1"/>
        <end position="24"/>
    </location>
</feature>
<dbReference type="InterPro" id="IPR032109">
    <property type="entry name" value="Big_3_5"/>
</dbReference>
<reference evidence="3 4" key="1">
    <citation type="submission" date="2019-05" db="EMBL/GenBank/DDBJ databases">
        <authorList>
            <person name="Lee S.D."/>
        </authorList>
    </citation>
    <scope>NUCLEOTIDE SEQUENCE [LARGE SCALE GENOMIC DNA]</scope>
    <source>
        <strain evidence="3 4">YC2-7</strain>
    </source>
</reference>
<keyword evidence="1" id="KW-0732">Signal</keyword>
<dbReference type="Proteomes" id="UP000535543">
    <property type="component" value="Unassembled WGS sequence"/>
</dbReference>